<dbReference type="EMBL" id="LDRX01000024">
    <property type="protein sequence ID" value="KTS83909.1"/>
    <property type="molecule type" value="Genomic_DNA"/>
</dbReference>
<dbReference type="Proteomes" id="UP000074866">
    <property type="component" value="Unassembled WGS sequence"/>
</dbReference>
<comment type="caution">
    <text evidence="1">The sequence shown here is derived from an EMBL/GenBank/DDBJ whole genome shotgun (WGS) entry which is preliminary data.</text>
</comment>
<keyword evidence="2" id="KW-1185">Reference proteome</keyword>
<reference evidence="1 2" key="1">
    <citation type="journal article" date="2016" name="Front. Microbiol.">
        <title>Genomic Resource of Rice Seed Associated Bacteria.</title>
        <authorList>
            <person name="Midha S."/>
            <person name="Bansal K."/>
            <person name="Sharma S."/>
            <person name="Kumar N."/>
            <person name="Patil P.P."/>
            <person name="Chaudhry V."/>
            <person name="Patil P.B."/>
        </authorList>
    </citation>
    <scope>NUCLEOTIDE SEQUENCE [LARGE SCALE GENOMIC DNA]</scope>
    <source>
        <strain evidence="1 2">NS115</strain>
    </source>
</reference>
<accession>A0ACC4ZZ34</accession>
<evidence type="ECO:0000313" key="1">
    <source>
        <dbReference type="EMBL" id="KTS83909.1"/>
    </source>
</evidence>
<proteinExistence type="predicted"/>
<name>A0ACC4ZZ34_9BACL</name>
<gene>
    <name evidence="1" type="ORF">NS115_05090</name>
</gene>
<organism evidence="1 2">
    <name type="scientific">Paenibacillus jamilae</name>
    <dbReference type="NCBI Taxonomy" id="114136"/>
    <lineage>
        <taxon>Bacteria</taxon>
        <taxon>Bacillati</taxon>
        <taxon>Bacillota</taxon>
        <taxon>Bacilli</taxon>
        <taxon>Bacillales</taxon>
        <taxon>Paenibacillaceae</taxon>
        <taxon>Paenibacillus</taxon>
    </lineage>
</organism>
<sequence>MNRAEAKAFLTCMYNDIVVGLKVEKIPDYFVPEYIQVTDGVTTNLEEFTQHITTLKSLIDNITISPFNDFLYDDELQSVTLRYIVDITKKNGMKGQVELIAIFEFKDDKIRRCNELSCPLTSDESFKEIASINQK</sequence>
<evidence type="ECO:0000313" key="2">
    <source>
        <dbReference type="Proteomes" id="UP000074866"/>
    </source>
</evidence>
<protein>
    <submittedName>
        <fullName evidence="1">Metallopeptidase</fullName>
    </submittedName>
</protein>